<sequence length="87" mass="9292">MTHEQPVPPPPKPYPCSQGHVGGAWCGQGKEKAGPSVVRACCPPDVKAVELTPPDAKDPARSGRDDGAPNRGFAYWAEVLQCQDNLR</sequence>
<dbReference type="AlphaFoldDB" id="A0A8S4MNI7"/>
<accession>A0A8S4MNI7</accession>
<feature type="compositionally biased region" description="Pro residues" evidence="1">
    <location>
        <begin position="1"/>
        <end position="14"/>
    </location>
</feature>
<protein>
    <submittedName>
        <fullName evidence="2">Hypp9578 protein</fullName>
    </submittedName>
</protein>
<proteinExistence type="predicted"/>
<dbReference type="Proteomes" id="UP000838412">
    <property type="component" value="Unassembled WGS sequence"/>
</dbReference>
<gene>
    <name evidence="2" type="primary">Hypp9578</name>
    <name evidence="2" type="ORF">BLAG_LOCUS26152</name>
</gene>
<organism evidence="2 3">
    <name type="scientific">Branchiostoma lanceolatum</name>
    <name type="common">Common lancelet</name>
    <name type="synonym">Amphioxus lanceolatum</name>
    <dbReference type="NCBI Taxonomy" id="7740"/>
    <lineage>
        <taxon>Eukaryota</taxon>
        <taxon>Metazoa</taxon>
        <taxon>Chordata</taxon>
        <taxon>Cephalochordata</taxon>
        <taxon>Leptocardii</taxon>
        <taxon>Amphioxiformes</taxon>
        <taxon>Branchiostomatidae</taxon>
        <taxon>Branchiostoma</taxon>
    </lineage>
</organism>
<reference evidence="2" key="1">
    <citation type="submission" date="2022-01" db="EMBL/GenBank/DDBJ databases">
        <authorList>
            <person name="Braso-Vives M."/>
        </authorList>
    </citation>
    <scope>NUCLEOTIDE SEQUENCE</scope>
</reference>
<comment type="caution">
    <text evidence="2">The sequence shown here is derived from an EMBL/GenBank/DDBJ whole genome shotgun (WGS) entry which is preliminary data.</text>
</comment>
<name>A0A8S4MNI7_BRALA</name>
<feature type="compositionally biased region" description="Basic and acidic residues" evidence="1">
    <location>
        <begin position="55"/>
        <end position="68"/>
    </location>
</feature>
<feature type="region of interest" description="Disordered" evidence="1">
    <location>
        <begin position="1"/>
        <end position="20"/>
    </location>
</feature>
<feature type="region of interest" description="Disordered" evidence="1">
    <location>
        <begin position="48"/>
        <end position="70"/>
    </location>
</feature>
<evidence type="ECO:0000313" key="3">
    <source>
        <dbReference type="Proteomes" id="UP000838412"/>
    </source>
</evidence>
<dbReference type="EMBL" id="CAKMNS010000275">
    <property type="protein sequence ID" value="CAH1277348.1"/>
    <property type="molecule type" value="Genomic_DNA"/>
</dbReference>
<evidence type="ECO:0000313" key="2">
    <source>
        <dbReference type="EMBL" id="CAH1277348.1"/>
    </source>
</evidence>
<keyword evidence="3" id="KW-1185">Reference proteome</keyword>
<evidence type="ECO:0000256" key="1">
    <source>
        <dbReference type="SAM" id="MobiDB-lite"/>
    </source>
</evidence>